<feature type="domain" description="JmjC" evidence="1">
    <location>
        <begin position="94"/>
        <end position="188"/>
    </location>
</feature>
<organism evidence="2 3">
    <name type="scientific">Methylophilales bacterium MBRS-H7</name>
    <dbReference type="NCBI Taxonomy" id="1623450"/>
    <lineage>
        <taxon>Bacteria</taxon>
        <taxon>Pseudomonadati</taxon>
        <taxon>Pseudomonadota</taxon>
        <taxon>Betaproteobacteria</taxon>
        <taxon>Nitrosomonadales</taxon>
        <taxon>OM43 clade</taxon>
    </lineage>
</organism>
<evidence type="ECO:0000313" key="2">
    <source>
        <dbReference type="EMBL" id="AKO66056.1"/>
    </source>
</evidence>
<dbReference type="OrthoDB" id="9764016at2"/>
<protein>
    <recommendedName>
        <fullName evidence="1">JmjC domain-containing protein</fullName>
    </recommendedName>
</protein>
<evidence type="ECO:0000259" key="1">
    <source>
        <dbReference type="Pfam" id="PF08007"/>
    </source>
</evidence>
<keyword evidence="3" id="KW-1185">Reference proteome</keyword>
<proteinExistence type="predicted"/>
<name>A0A0H4IYK2_9PROT</name>
<dbReference type="EMBL" id="CP011002">
    <property type="protein sequence ID" value="AKO66056.1"/>
    <property type="molecule type" value="Genomic_DNA"/>
</dbReference>
<accession>A0A0H4IYK2</accession>
<dbReference type="Gene3D" id="2.60.120.650">
    <property type="entry name" value="Cupin"/>
    <property type="match status" value="1"/>
</dbReference>
<dbReference type="InterPro" id="IPR003347">
    <property type="entry name" value="JmjC_dom"/>
</dbReference>
<reference evidence="2 3" key="1">
    <citation type="submission" date="2015-03" db="EMBL/GenBank/DDBJ databases">
        <title>Comparative analysis of the OM43 clade including a novel species from Red Sea uncovers genomic and metabolic diversity among marine methylotrophs.</title>
        <authorList>
            <person name="Jimenez-Infante F."/>
            <person name="Ngugi D.K."/>
            <person name="Vinu M."/>
            <person name="Alam I."/>
            <person name="Kamau A."/>
            <person name="Blom J."/>
            <person name="Bajic V.B."/>
            <person name="Stingl U."/>
        </authorList>
    </citation>
    <scope>NUCLEOTIDE SEQUENCE [LARGE SCALE GENOMIC DNA]</scope>
    <source>
        <strain evidence="2 3">MBRSH7</strain>
    </source>
</reference>
<dbReference type="SUPFAM" id="SSF51197">
    <property type="entry name" value="Clavaminate synthase-like"/>
    <property type="match status" value="1"/>
</dbReference>
<sequence>MKLVLNKKSFVKNYWGKKHFFLPGGIKNFNDNFVDLDDLNLPSTKALGRKLFIQDGRKYINFTNVKKKINVNTPKSKLFYKTNHIHQLSFEIKNLFDFIPQYLIDDVMISLSNRKGSVGKHKDNYSVFLIQGKGIKNWKIYENKKVFSYTVKEGDVLYVPPGIDHYGISQSEICNTYSVGFRSPDSLNLKEIFNDYMFNLLDQTSTIFFQNKTFSKQKALIPNDIKDFFIRHLDCRPIILDEFIGIYLSSVDEELFKTKVISLKKFKEQLKKMPIFLNQRTRALFFGKNFYMNGIKIDIETESMEEIRKFFNESTIMANNLDNKSILLLYKLYKKEYIVFKRKFVI</sequence>
<dbReference type="Pfam" id="PF08007">
    <property type="entry name" value="JmjC_2"/>
    <property type="match status" value="1"/>
</dbReference>
<gene>
    <name evidence="2" type="ORF">VI33_04950</name>
</gene>
<dbReference type="AlphaFoldDB" id="A0A0H4IYK2"/>
<evidence type="ECO:0000313" key="3">
    <source>
        <dbReference type="Proteomes" id="UP000066549"/>
    </source>
</evidence>
<dbReference type="Proteomes" id="UP000066549">
    <property type="component" value="Chromosome"/>
</dbReference>